<dbReference type="Gene3D" id="3.20.20.70">
    <property type="entry name" value="Aldolase class I"/>
    <property type="match status" value="1"/>
</dbReference>
<sequence length="358" mass="41326">MAKGISIFVGMDYSLRDNLKYMKLAKQNGFEKIFTSLHIPEADYQFALEEFKEITMFADSLGMKVTADISPRAFSYINADMNNLKVLSELKIDGIRVDFGFTPQDIAVFTRNSYGLKIEINASTVTENFLKEFEKYKPNYKMLQASHNYYPRLNTGISVETMIKKNNMLKKYNIEVSAFIPSLVSKRGPIYEGLPTLEMHRFMKPDVAAKHLYILGIDNVFLGDSIASIEELKTVGILNEKILEFNIELLSDCETEKKIIFNEFHINRLDSAQDVVRSMNSRMLLNKDSIINPNNNTERKLGYITIDNKDYLRYCGELQICKKDLPKDSRVNVVGKIFEEERFLINYIDEETKFGFKT</sequence>
<evidence type="ECO:0000259" key="2">
    <source>
        <dbReference type="Pfam" id="PF19200"/>
    </source>
</evidence>
<dbReference type="Pfam" id="PF05913">
    <property type="entry name" value="MupG_C"/>
    <property type="match status" value="1"/>
</dbReference>
<dbReference type="SUPFAM" id="SSF51445">
    <property type="entry name" value="(Trans)glycosidases"/>
    <property type="match status" value="1"/>
</dbReference>
<dbReference type="InterPro" id="IPR017853">
    <property type="entry name" value="GH"/>
</dbReference>
<evidence type="ECO:0000313" key="4">
    <source>
        <dbReference type="Proteomes" id="UP001078443"/>
    </source>
</evidence>
<comment type="caution">
    <text evidence="3">The sequence shown here is derived from an EMBL/GenBank/DDBJ whole genome shotgun (WGS) entry which is preliminary data.</text>
</comment>
<dbReference type="InterPro" id="IPR043894">
    <property type="entry name" value="MupG_C"/>
</dbReference>
<dbReference type="PANTHER" id="PTHR38435">
    <property type="match status" value="1"/>
</dbReference>
<feature type="domain" description="6-phospho-N-acetylmuramidase N-terminal" evidence="2">
    <location>
        <begin position="4"/>
        <end position="235"/>
    </location>
</feature>
<dbReference type="InterPro" id="IPR029000">
    <property type="entry name" value="Cyclophilin-like_dom_sf"/>
</dbReference>
<dbReference type="InterPro" id="IPR008589">
    <property type="entry name" value="MupG"/>
</dbReference>
<keyword evidence="4" id="KW-1185">Reference proteome</keyword>
<organism evidence="3 4">
    <name type="scientific">Clostridium aestuarii</name>
    <dbReference type="NCBI Taxonomy" id="338193"/>
    <lineage>
        <taxon>Bacteria</taxon>
        <taxon>Bacillati</taxon>
        <taxon>Bacillota</taxon>
        <taxon>Clostridia</taxon>
        <taxon>Eubacteriales</taxon>
        <taxon>Clostridiaceae</taxon>
        <taxon>Clostridium</taxon>
    </lineage>
</organism>
<reference evidence="3" key="1">
    <citation type="submission" date="2022-12" db="EMBL/GenBank/DDBJ databases">
        <authorList>
            <person name="Wang J."/>
        </authorList>
    </citation>
    <scope>NUCLEOTIDE SEQUENCE</scope>
    <source>
        <strain evidence="3">HY-45-18</strain>
    </source>
</reference>
<proteinExistence type="predicted"/>
<protein>
    <submittedName>
        <fullName evidence="3">MupG family TIM beta-alpha barrel fold protein</fullName>
    </submittedName>
</protein>
<dbReference type="InterPro" id="IPR013785">
    <property type="entry name" value="Aldolase_TIM"/>
</dbReference>
<dbReference type="EMBL" id="JAPQER010000006">
    <property type="protein sequence ID" value="MCY6485303.1"/>
    <property type="molecule type" value="Genomic_DNA"/>
</dbReference>
<dbReference type="Proteomes" id="UP001078443">
    <property type="component" value="Unassembled WGS sequence"/>
</dbReference>
<evidence type="ECO:0000313" key="3">
    <source>
        <dbReference type="EMBL" id="MCY6485303.1"/>
    </source>
</evidence>
<dbReference type="PANTHER" id="PTHR38435:SF2">
    <property type="entry name" value="DUF871 DOMAIN-CONTAINING PROTEIN"/>
    <property type="match status" value="1"/>
</dbReference>
<dbReference type="RefSeq" id="WP_268041625.1">
    <property type="nucleotide sequence ID" value="NZ_JAPQER010000006.1"/>
</dbReference>
<dbReference type="Pfam" id="PF19200">
    <property type="entry name" value="MupG_N"/>
    <property type="match status" value="1"/>
</dbReference>
<evidence type="ECO:0000259" key="1">
    <source>
        <dbReference type="Pfam" id="PF05913"/>
    </source>
</evidence>
<dbReference type="InterPro" id="IPR043797">
    <property type="entry name" value="MupG_N"/>
</dbReference>
<dbReference type="SUPFAM" id="SSF50891">
    <property type="entry name" value="Cyclophilin-like"/>
    <property type="match status" value="1"/>
</dbReference>
<name>A0ABT4D5J1_9CLOT</name>
<dbReference type="Gene3D" id="2.40.100.10">
    <property type="entry name" value="Cyclophilin-like"/>
    <property type="match status" value="1"/>
</dbReference>
<accession>A0ABT4D5J1</accession>
<gene>
    <name evidence="3" type="ORF">OW763_13265</name>
</gene>
<feature type="domain" description="6-phospho-N-acetylmuramidase C-terminal" evidence="1">
    <location>
        <begin position="244"/>
        <end position="357"/>
    </location>
</feature>